<accession>A0A5B2XAE8</accession>
<proteinExistence type="predicted"/>
<dbReference type="SUPFAM" id="SSF55920">
    <property type="entry name" value="Creatinase/aminopeptidase"/>
    <property type="match status" value="1"/>
</dbReference>
<feature type="region of interest" description="Disordered" evidence="1">
    <location>
        <begin position="117"/>
        <end position="137"/>
    </location>
</feature>
<evidence type="ECO:0000256" key="1">
    <source>
        <dbReference type="SAM" id="MobiDB-lite"/>
    </source>
</evidence>
<dbReference type="EMBL" id="VUOB01000035">
    <property type="protein sequence ID" value="KAA2260658.1"/>
    <property type="molecule type" value="Genomic_DNA"/>
</dbReference>
<dbReference type="InterPro" id="IPR036005">
    <property type="entry name" value="Creatinase/aminopeptidase-like"/>
</dbReference>
<evidence type="ECO:0000313" key="2">
    <source>
        <dbReference type="EMBL" id="KAA2260658.1"/>
    </source>
</evidence>
<dbReference type="Gene3D" id="3.90.230.10">
    <property type="entry name" value="Creatinase/methionine aminopeptidase superfamily"/>
    <property type="match status" value="1"/>
</dbReference>
<feature type="compositionally biased region" description="Low complexity" evidence="1">
    <location>
        <begin position="117"/>
        <end position="129"/>
    </location>
</feature>
<dbReference type="AlphaFoldDB" id="A0A5B2XAE8"/>
<comment type="caution">
    <text evidence="2">The sequence shown here is derived from an EMBL/GenBank/DDBJ whole genome shotgun (WGS) entry which is preliminary data.</text>
</comment>
<sequence length="137" mass="14282">MTDLGLRKGSIGVMGLDPYLPAHPEGRIPYPFWDTVVKQPTGADFRNVGHAFARLMMPLSDEEIAVVRHAARIGDAMAEAMVATAAPGVSEADVVAAATATAYRHGTLAPYMHFSSGPAPSASGQPTAGRFSSAKTS</sequence>
<reference evidence="2 3" key="1">
    <citation type="submission" date="2019-09" db="EMBL/GenBank/DDBJ databases">
        <title>Goodfellowia gen. nov., a new genus of the Pseudonocardineae related to Actinoalloteichus, containing Goodfellowia coeruleoviolacea gen. nov., comb. nov. gen. nov., comb. nov.</title>
        <authorList>
            <person name="Labeda D."/>
        </authorList>
    </citation>
    <scope>NUCLEOTIDE SEQUENCE [LARGE SCALE GENOMIC DNA]</scope>
    <source>
        <strain evidence="2 3">AN110305</strain>
    </source>
</reference>
<evidence type="ECO:0000313" key="3">
    <source>
        <dbReference type="Proteomes" id="UP000323454"/>
    </source>
</evidence>
<organism evidence="2 3">
    <name type="scientific">Solihabitans fulvus</name>
    <dbReference type="NCBI Taxonomy" id="1892852"/>
    <lineage>
        <taxon>Bacteria</taxon>
        <taxon>Bacillati</taxon>
        <taxon>Actinomycetota</taxon>
        <taxon>Actinomycetes</taxon>
        <taxon>Pseudonocardiales</taxon>
        <taxon>Pseudonocardiaceae</taxon>
        <taxon>Solihabitans</taxon>
    </lineage>
</organism>
<dbReference type="Proteomes" id="UP000323454">
    <property type="component" value="Unassembled WGS sequence"/>
</dbReference>
<reference evidence="2 3" key="2">
    <citation type="submission" date="2019-09" db="EMBL/GenBank/DDBJ databases">
        <authorList>
            <person name="Jin C."/>
        </authorList>
    </citation>
    <scope>NUCLEOTIDE SEQUENCE [LARGE SCALE GENOMIC DNA]</scope>
    <source>
        <strain evidence="2 3">AN110305</strain>
    </source>
</reference>
<protein>
    <submittedName>
        <fullName evidence="2">Uncharacterized protein</fullName>
    </submittedName>
</protein>
<name>A0A5B2XAE8_9PSEU</name>
<keyword evidence="3" id="KW-1185">Reference proteome</keyword>
<gene>
    <name evidence="2" type="ORF">F0L68_19870</name>
</gene>